<protein>
    <submittedName>
        <fullName evidence="3">Cardiolipin synthase B</fullName>
    </submittedName>
</protein>
<comment type="caution">
    <text evidence="3">The sequence shown here is derived from an EMBL/GenBank/DDBJ whole genome shotgun (WGS) entry which is preliminary data.</text>
</comment>
<dbReference type="SUPFAM" id="SSF56024">
    <property type="entry name" value="Phospholipase D/nuclease"/>
    <property type="match status" value="2"/>
</dbReference>
<dbReference type="PANTHER" id="PTHR21248">
    <property type="entry name" value="CARDIOLIPIN SYNTHASE"/>
    <property type="match status" value="1"/>
</dbReference>
<organism evidence="3 4">
    <name type="scientific">Oryzomonas japonica</name>
    <dbReference type="NCBI Taxonomy" id="2603858"/>
    <lineage>
        <taxon>Bacteria</taxon>
        <taxon>Pseudomonadati</taxon>
        <taxon>Thermodesulfobacteriota</taxon>
        <taxon>Desulfuromonadia</taxon>
        <taxon>Geobacterales</taxon>
        <taxon>Geobacteraceae</taxon>
        <taxon>Oryzomonas</taxon>
    </lineage>
</organism>
<sequence length="398" mass="45001">MTKGAPIRHNKRLVRMLRLFKHIRFAVQPVTYRRNRVALYPDGPHFFQALFAAIRSAERYILLEYYLIRSDATGSAFAAELMDAQRRGVQVSLIYDYIGCVETPSAYFRNLAQHGIKLVAFNVPSFKRGIHWFDKRDHRKMTIIDGRQAFLGGFNIGDEYAGLVSSPVKFRDVGFSIAGSAVHELERIFSETWQMEREKPPRGPTGGGDSGAPRPGRANVIIVSGGPHHRSSYIRSAFLAAITSASESVVIVTPYFVPGPRIIRSLLLAVRRGVQVRILLSAKSDVPLMRLVGCSYYTALLKEGIEIYELEREILHAKVMLIDGERTVIGSANLDQRSFHRNFEINGIIDNNSFGRQIARMLEQDFRDSRAITLADHERRGKLSQLLEKVVNLIAWFL</sequence>
<dbReference type="SMART" id="SM00155">
    <property type="entry name" value="PLDc"/>
    <property type="match status" value="2"/>
</dbReference>
<dbReference type="EMBL" id="VZQZ01000001">
    <property type="protein sequence ID" value="KAB0667271.1"/>
    <property type="molecule type" value="Genomic_DNA"/>
</dbReference>
<dbReference type="InterPro" id="IPR025202">
    <property type="entry name" value="PLD-like_dom"/>
</dbReference>
<keyword evidence="4" id="KW-1185">Reference proteome</keyword>
<dbReference type="GO" id="GO:0008808">
    <property type="term" value="F:cardiolipin synthase activity"/>
    <property type="evidence" value="ECO:0007669"/>
    <property type="project" value="TreeGrafter"/>
</dbReference>
<dbReference type="InterPro" id="IPR001736">
    <property type="entry name" value="PLipase_D/transphosphatidylase"/>
</dbReference>
<accession>A0A7J4ZV34</accession>
<evidence type="ECO:0000259" key="2">
    <source>
        <dbReference type="PROSITE" id="PS50035"/>
    </source>
</evidence>
<dbReference type="Gene3D" id="3.30.870.10">
    <property type="entry name" value="Endonuclease Chain A"/>
    <property type="match status" value="2"/>
</dbReference>
<gene>
    <name evidence="3" type="ORF">F6V25_00795</name>
</gene>
<dbReference type="PROSITE" id="PS50035">
    <property type="entry name" value="PLD"/>
    <property type="match status" value="2"/>
</dbReference>
<proteinExistence type="predicted"/>
<evidence type="ECO:0000256" key="1">
    <source>
        <dbReference type="SAM" id="MobiDB-lite"/>
    </source>
</evidence>
<dbReference type="CDD" id="cd09159">
    <property type="entry name" value="PLDc_ybhO_like_2"/>
    <property type="match status" value="1"/>
</dbReference>
<feature type="region of interest" description="Disordered" evidence="1">
    <location>
        <begin position="193"/>
        <end position="215"/>
    </location>
</feature>
<dbReference type="PANTHER" id="PTHR21248:SF22">
    <property type="entry name" value="PHOSPHOLIPASE D"/>
    <property type="match status" value="1"/>
</dbReference>
<evidence type="ECO:0000313" key="3">
    <source>
        <dbReference type="EMBL" id="KAB0667271.1"/>
    </source>
</evidence>
<dbReference type="Proteomes" id="UP000420562">
    <property type="component" value="Unassembled WGS sequence"/>
</dbReference>
<dbReference type="GO" id="GO:0016020">
    <property type="term" value="C:membrane"/>
    <property type="evidence" value="ECO:0007669"/>
    <property type="project" value="TreeGrafter"/>
</dbReference>
<dbReference type="Pfam" id="PF13091">
    <property type="entry name" value="PLDc_2"/>
    <property type="match status" value="2"/>
</dbReference>
<dbReference type="RefSeq" id="WP_151126285.1">
    <property type="nucleotide sequence ID" value="NZ_VZQZ01000001.1"/>
</dbReference>
<reference evidence="3 4" key="1">
    <citation type="submission" date="2019-09" db="EMBL/GenBank/DDBJ databases">
        <title>Geobacter sp. Red96, a novel strain isolated from paddy soil.</title>
        <authorList>
            <person name="Xu Z."/>
            <person name="Masuda Y."/>
            <person name="Itoh H."/>
            <person name="Senoo K."/>
        </authorList>
    </citation>
    <scope>NUCLEOTIDE SEQUENCE [LARGE SCALE GENOMIC DNA]</scope>
    <source>
        <strain evidence="3 4">Red96</strain>
    </source>
</reference>
<feature type="domain" description="PLD phosphodiesterase" evidence="2">
    <location>
        <begin position="133"/>
        <end position="160"/>
    </location>
</feature>
<dbReference type="GO" id="GO:0032049">
    <property type="term" value="P:cardiolipin biosynthetic process"/>
    <property type="evidence" value="ECO:0007669"/>
    <property type="project" value="UniProtKB-ARBA"/>
</dbReference>
<feature type="domain" description="PLD phosphodiesterase" evidence="2">
    <location>
        <begin position="311"/>
        <end position="338"/>
    </location>
</feature>
<name>A0A7J4ZV34_9BACT</name>
<dbReference type="CDD" id="cd09110">
    <property type="entry name" value="PLDc_CLS_1"/>
    <property type="match status" value="1"/>
</dbReference>
<evidence type="ECO:0000313" key="4">
    <source>
        <dbReference type="Proteomes" id="UP000420562"/>
    </source>
</evidence>
<dbReference type="AlphaFoldDB" id="A0A7J4ZV34"/>